<dbReference type="Proteomes" id="UP000242770">
    <property type="component" value="Unassembled WGS sequence"/>
</dbReference>
<proteinExistence type="predicted"/>
<gene>
    <name evidence="1" type="primary">SSCI76220.1</name>
</gene>
<evidence type="ECO:0000313" key="1">
    <source>
        <dbReference type="EMBL" id="CDS01839.1"/>
    </source>
</evidence>
<dbReference type="AlphaFoldDB" id="A0A0F7S3J6"/>
<accession>A0A0F7S3J6</accession>
<evidence type="ECO:0000313" key="2">
    <source>
        <dbReference type="Proteomes" id="UP000242770"/>
    </source>
</evidence>
<organism evidence="1 2">
    <name type="scientific">Sporisorium scitamineum</name>
    <dbReference type="NCBI Taxonomy" id="49012"/>
    <lineage>
        <taxon>Eukaryota</taxon>
        <taxon>Fungi</taxon>
        <taxon>Dikarya</taxon>
        <taxon>Basidiomycota</taxon>
        <taxon>Ustilaginomycotina</taxon>
        <taxon>Ustilaginomycetes</taxon>
        <taxon>Ustilaginales</taxon>
        <taxon>Ustilaginaceae</taxon>
        <taxon>Sporisorium</taxon>
    </lineage>
</organism>
<reference evidence="2" key="1">
    <citation type="submission" date="2014-06" db="EMBL/GenBank/DDBJ databases">
        <authorList>
            <person name="Berkman P.J."/>
        </authorList>
    </citation>
    <scope>NUCLEOTIDE SEQUENCE [LARGE SCALE GENOMIC DNA]</scope>
</reference>
<sequence length="44" mass="4790">MSPDRLFNVLYEKARNAVASSLITILCTSKPAGWTACARTSVFV</sequence>
<protein>
    <submittedName>
        <fullName evidence="1">Uncharacterized protein</fullName>
    </submittedName>
</protein>
<name>A0A0F7S3J6_9BASI</name>
<dbReference type="EMBL" id="CCFA01004641">
    <property type="protein sequence ID" value="CDS01839.1"/>
    <property type="molecule type" value="Genomic_DNA"/>
</dbReference>
<keyword evidence="2" id="KW-1185">Reference proteome</keyword>